<dbReference type="Proteomes" id="UP001600888">
    <property type="component" value="Unassembled WGS sequence"/>
</dbReference>
<evidence type="ECO:0000313" key="3">
    <source>
        <dbReference type="Proteomes" id="UP001600888"/>
    </source>
</evidence>
<name>A0ABR4DY72_9PEZI</name>
<dbReference type="EMBL" id="JBAWTH010000142">
    <property type="protein sequence ID" value="KAL2275103.1"/>
    <property type="molecule type" value="Genomic_DNA"/>
</dbReference>
<comment type="caution">
    <text evidence="2">The sequence shown here is derived from an EMBL/GenBank/DDBJ whole genome shotgun (WGS) entry which is preliminary data.</text>
</comment>
<reference evidence="2 3" key="1">
    <citation type="submission" date="2024-03" db="EMBL/GenBank/DDBJ databases">
        <title>A high-quality draft genome sequence of Diaporthe vaccinii, a causative agent of upright dieback and viscid rot disease in cranberry plants.</title>
        <authorList>
            <person name="Sarrasin M."/>
            <person name="Lang B.F."/>
            <person name="Burger G."/>
        </authorList>
    </citation>
    <scope>NUCLEOTIDE SEQUENCE [LARGE SCALE GENOMIC DNA]</scope>
    <source>
        <strain evidence="2 3">IS7</strain>
    </source>
</reference>
<sequence>MFCSRNHLCVCMCVFSVFTFSQNKKRRRPRAASDLIRATLVNRRLETLVKLKSALSVSVSHTDAVPDRPLTSHHQQCLC</sequence>
<evidence type="ECO:0000313" key="2">
    <source>
        <dbReference type="EMBL" id="KAL2275103.1"/>
    </source>
</evidence>
<organism evidence="2 3">
    <name type="scientific">Diaporthe vaccinii</name>
    <dbReference type="NCBI Taxonomy" id="105482"/>
    <lineage>
        <taxon>Eukaryota</taxon>
        <taxon>Fungi</taxon>
        <taxon>Dikarya</taxon>
        <taxon>Ascomycota</taxon>
        <taxon>Pezizomycotina</taxon>
        <taxon>Sordariomycetes</taxon>
        <taxon>Sordariomycetidae</taxon>
        <taxon>Diaporthales</taxon>
        <taxon>Diaporthaceae</taxon>
        <taxon>Diaporthe</taxon>
        <taxon>Diaporthe eres species complex</taxon>
    </lineage>
</organism>
<evidence type="ECO:0000256" key="1">
    <source>
        <dbReference type="SAM" id="MobiDB-lite"/>
    </source>
</evidence>
<keyword evidence="3" id="KW-1185">Reference proteome</keyword>
<evidence type="ECO:0008006" key="4">
    <source>
        <dbReference type="Google" id="ProtNLM"/>
    </source>
</evidence>
<proteinExistence type="predicted"/>
<protein>
    <recommendedName>
        <fullName evidence="4">Secreted protein</fullName>
    </recommendedName>
</protein>
<feature type="region of interest" description="Disordered" evidence="1">
    <location>
        <begin position="60"/>
        <end position="79"/>
    </location>
</feature>
<gene>
    <name evidence="2" type="ORF">FJTKL_02551</name>
</gene>
<accession>A0ABR4DY72</accession>